<keyword evidence="5" id="KW-1185">Reference proteome</keyword>
<dbReference type="Proteomes" id="UP000199421">
    <property type="component" value="Unassembled WGS sequence"/>
</dbReference>
<dbReference type="Pfam" id="PF17829">
    <property type="entry name" value="GH115_C"/>
    <property type="match status" value="1"/>
</dbReference>
<dbReference type="GO" id="GO:0005975">
    <property type="term" value="P:carbohydrate metabolic process"/>
    <property type="evidence" value="ECO:0007669"/>
    <property type="project" value="UniProtKB-ARBA"/>
</dbReference>
<dbReference type="InterPro" id="IPR042301">
    <property type="entry name" value="GH115_sf"/>
</dbReference>
<proteinExistence type="predicted"/>
<dbReference type="Gene3D" id="1.20.58.2150">
    <property type="match status" value="1"/>
</dbReference>
<dbReference type="PANTHER" id="PTHR37842">
    <property type="match status" value="1"/>
</dbReference>
<evidence type="ECO:0000313" key="5">
    <source>
        <dbReference type="Proteomes" id="UP000199421"/>
    </source>
</evidence>
<keyword evidence="2" id="KW-0732">Signal</keyword>
<dbReference type="InterPro" id="IPR029018">
    <property type="entry name" value="Hex-like_dom2"/>
</dbReference>
<protein>
    <submittedName>
        <fullName evidence="4">Glycosyl hydrolase family 115</fullName>
    </submittedName>
</protein>
<dbReference type="Gene3D" id="3.20.20.520">
    <property type="entry name" value="Glycosyl hydrolase family 115"/>
    <property type="match status" value="1"/>
</dbReference>
<dbReference type="GO" id="GO:0016787">
    <property type="term" value="F:hydrolase activity"/>
    <property type="evidence" value="ECO:0007669"/>
    <property type="project" value="UniProtKB-KW"/>
</dbReference>
<dbReference type="AlphaFoldDB" id="A0A1H7ZAV7"/>
<evidence type="ECO:0000256" key="1">
    <source>
        <dbReference type="ARBA" id="ARBA00022801"/>
    </source>
</evidence>
<evidence type="ECO:0000259" key="3">
    <source>
        <dbReference type="Pfam" id="PF17829"/>
    </source>
</evidence>
<organism evidence="4 5">
    <name type="scientific">Olivibacter domesticus</name>
    <name type="common">Pseudosphingobacterium domesticum</name>
    <dbReference type="NCBI Taxonomy" id="407022"/>
    <lineage>
        <taxon>Bacteria</taxon>
        <taxon>Pseudomonadati</taxon>
        <taxon>Bacteroidota</taxon>
        <taxon>Sphingobacteriia</taxon>
        <taxon>Sphingobacteriales</taxon>
        <taxon>Sphingobacteriaceae</taxon>
        <taxon>Olivibacter</taxon>
    </lineage>
</organism>
<reference evidence="5" key="1">
    <citation type="submission" date="2016-10" db="EMBL/GenBank/DDBJ databases">
        <authorList>
            <person name="Varghese N."/>
            <person name="Submissions S."/>
        </authorList>
    </citation>
    <scope>NUCLEOTIDE SEQUENCE [LARGE SCALE GENOMIC DNA]</scope>
    <source>
        <strain evidence="5">DSM 18733</strain>
    </source>
</reference>
<feature type="signal peptide" evidence="2">
    <location>
        <begin position="1"/>
        <end position="23"/>
    </location>
</feature>
<keyword evidence="1 4" id="KW-0378">Hydrolase</keyword>
<gene>
    <name evidence="4" type="ORF">SAMN05661044_05466</name>
</gene>
<dbReference type="STRING" id="407022.SAMN05661044_05466"/>
<dbReference type="InterPro" id="IPR041437">
    <property type="entry name" value="GH115_C"/>
</dbReference>
<accession>A0A1H7ZAV7</accession>
<dbReference type="SUPFAM" id="SSF55545">
    <property type="entry name" value="beta-N-acetylhexosaminidase-like domain"/>
    <property type="match status" value="1"/>
</dbReference>
<dbReference type="InterPro" id="IPR031924">
    <property type="entry name" value="GH115"/>
</dbReference>
<dbReference type="RefSeq" id="WP_093332748.1">
    <property type="nucleotide sequence ID" value="NZ_FOAF01000015.1"/>
</dbReference>
<name>A0A1H7ZAV7_OLID1</name>
<feature type="chain" id="PRO_5011708935" evidence="2">
    <location>
        <begin position="24"/>
        <end position="798"/>
    </location>
</feature>
<dbReference type="Gene3D" id="3.30.379.10">
    <property type="entry name" value="Chitobiase/beta-hexosaminidase domain 2-like"/>
    <property type="match status" value="1"/>
</dbReference>
<dbReference type="PANTHER" id="PTHR37842:SF2">
    <property type="entry name" value="GYLCOSYL HYDROLASE 115 C-TERMINAL DOMAIN-CONTAINING PROTEIN"/>
    <property type="match status" value="1"/>
</dbReference>
<evidence type="ECO:0000256" key="2">
    <source>
        <dbReference type="SAM" id="SignalP"/>
    </source>
</evidence>
<evidence type="ECO:0000313" key="4">
    <source>
        <dbReference type="EMBL" id="SEM54647.1"/>
    </source>
</evidence>
<dbReference type="OrthoDB" id="8727830at2"/>
<dbReference type="Gene3D" id="2.60.120.1620">
    <property type="match status" value="1"/>
</dbReference>
<dbReference type="Pfam" id="PF15979">
    <property type="entry name" value="Glyco_hydro_115"/>
    <property type="match status" value="1"/>
</dbReference>
<sequence>MIDFKKSCYFFLFALLISPWVTAQENTFPIVTKTIKVSILYDKQAPKLDSITANLLAEDIERVTSFKPKVFTDLSKANGNVIVIGSVTSPLIKKFLSKEPAFSERLNGKWESFGLNIVDKPIGTISKALVIAGSDPRGTAFGVFTLSEKIGVSPWYWWADVPVKKSEELTVRQESYISASPTVKYRGIFINDEDWGLQPWAAKTFEPETGDIGPKTYAKVFELLLRLKANLIWPAMHPSTKAFFHYPGNPKVAEDYQIVIGSSHAEPMLRNNVDEWDVKTMGHFNYLTNKERIYKYWEDRVKESEGINAIYTIGMRGIHDGQMEGVKDMKEAVPLLDDIIKEERGLLAKYINKDVTAIPQVLTPYKEVLEIYNNGLKVPEDVTLVWPDDNYGYIRHFPSTTELKRRGGNGVYYHVSYWGRPHDHLWLGTTHPALVYQQMKLAYDSGIQKMWILNVGDIKPSEYQIELFLDMAWNINQVSAEGIAAHLNHWLERIFDTGYATQITPLMEEHHRLAYIRKPEFMGHTRVEERDSSYQVISDLPWSEKEIKDRLLAYDALSTKAEKITNQLPTSMQDAFFELVKYPVQAAAQMNRKLLLAQLARHDKADWQQSDMAFDSIVTLTGQYNDLKAGKWNHIMDYQPRKLPVFGRVNRQQATKPLPPYHRPRYSFNGTDFDSSTGKSLAIEGLGYEGKALSLQKNSNISFKLPNLNVDSIWVEVRLLPNHPVEGQQLRFGIALNNGNIKEITYQTQDRNEEWKENVLRNQAIRRIVLPVTEKRNHVLTLTALDAGVVIDQVFIYD</sequence>
<feature type="domain" description="Gylcosyl hydrolase 115 C-terminal" evidence="3">
    <location>
        <begin position="696"/>
        <end position="797"/>
    </location>
</feature>
<dbReference type="EMBL" id="FOAF01000015">
    <property type="protein sequence ID" value="SEM54647.1"/>
    <property type="molecule type" value="Genomic_DNA"/>
</dbReference>